<dbReference type="Proteomes" id="UP000253250">
    <property type="component" value="Unassembled WGS sequence"/>
</dbReference>
<evidence type="ECO:0000259" key="1">
    <source>
        <dbReference type="Pfam" id="PF01814"/>
    </source>
</evidence>
<organism evidence="2 3">
    <name type="scientific">Acidiferrobacter thiooxydans</name>
    <dbReference type="NCBI Taxonomy" id="163359"/>
    <lineage>
        <taxon>Bacteria</taxon>
        <taxon>Pseudomonadati</taxon>
        <taxon>Pseudomonadota</taxon>
        <taxon>Gammaproteobacteria</taxon>
        <taxon>Acidiferrobacterales</taxon>
        <taxon>Acidiferrobacteraceae</taxon>
        <taxon>Acidiferrobacter</taxon>
    </lineage>
</organism>
<dbReference type="AlphaFoldDB" id="A0A368HJI0"/>
<evidence type="ECO:0000313" key="3">
    <source>
        <dbReference type="Proteomes" id="UP000253250"/>
    </source>
</evidence>
<accession>A0A368HJI0</accession>
<dbReference type="Pfam" id="PF01814">
    <property type="entry name" value="Hemerythrin"/>
    <property type="match status" value="1"/>
</dbReference>
<sequence>MGEKGECGGPSFDDPLGLLAACHERIEGHCATLVRLAAHVRVHGGDSEARVAAGRVHHYFAQAGRWHHEDEERDLAPLLAHHGDPAVTALMARLMSEHRVLEQAYAPLELVLQALPTAPGDVPIEPYVSLMRAHMAAENTMLLPRARALLAPSEITVLGRAMAARRGVTIPGP</sequence>
<evidence type="ECO:0000313" key="2">
    <source>
        <dbReference type="EMBL" id="RCN57217.1"/>
    </source>
</evidence>
<comment type="caution">
    <text evidence="2">The sequence shown here is derived from an EMBL/GenBank/DDBJ whole genome shotgun (WGS) entry which is preliminary data.</text>
</comment>
<dbReference type="OrthoDB" id="9780392at2"/>
<dbReference type="Gene3D" id="1.20.120.520">
    <property type="entry name" value="nmb1532 protein domain like"/>
    <property type="match status" value="1"/>
</dbReference>
<keyword evidence="3" id="KW-1185">Reference proteome</keyword>
<dbReference type="InterPro" id="IPR012312">
    <property type="entry name" value="Hemerythrin-like"/>
</dbReference>
<dbReference type="EMBL" id="PSYR01000002">
    <property type="protein sequence ID" value="RCN57217.1"/>
    <property type="molecule type" value="Genomic_DNA"/>
</dbReference>
<reference evidence="2 3" key="1">
    <citation type="submission" date="2018-02" db="EMBL/GenBank/DDBJ databases">
        <title>Insights into the biology of acidophilic members of the Acidiferrobacteraceae family derived from comparative genomic analyses.</title>
        <authorList>
            <person name="Issotta F."/>
            <person name="Thyssen C."/>
            <person name="Mena C."/>
            <person name="Moya A."/>
            <person name="Bellenberg S."/>
            <person name="Sproer C."/>
            <person name="Covarrubias P.C."/>
            <person name="Sand W."/>
            <person name="Quatrini R."/>
            <person name="Vera M."/>
        </authorList>
    </citation>
    <scope>NUCLEOTIDE SEQUENCE [LARGE SCALE GENOMIC DNA]</scope>
    <source>
        <strain evidence="3">m-1</strain>
    </source>
</reference>
<gene>
    <name evidence="2" type="ORF">C4900_12520</name>
</gene>
<name>A0A368HJI0_9GAMM</name>
<proteinExistence type="predicted"/>
<protein>
    <submittedName>
        <fullName evidence="2">Hemerythrin HHE cation-binding protein</fullName>
    </submittedName>
</protein>
<feature type="domain" description="Hemerythrin-like" evidence="1">
    <location>
        <begin position="16"/>
        <end position="146"/>
    </location>
</feature>